<name>A0A6N6MSA1_9HYPH</name>
<protein>
    <submittedName>
        <fullName evidence="1">Uncharacterized protein</fullName>
    </submittedName>
</protein>
<keyword evidence="2" id="KW-1185">Reference proteome</keyword>
<dbReference type="AlphaFoldDB" id="A0A6N6MSA1"/>
<proteinExistence type="predicted"/>
<organism evidence="1 2">
    <name type="scientific">Methylobacterium planeticum</name>
    <dbReference type="NCBI Taxonomy" id="2615211"/>
    <lineage>
        <taxon>Bacteria</taxon>
        <taxon>Pseudomonadati</taxon>
        <taxon>Pseudomonadota</taxon>
        <taxon>Alphaproteobacteria</taxon>
        <taxon>Hyphomicrobiales</taxon>
        <taxon>Methylobacteriaceae</taxon>
        <taxon>Methylobacterium</taxon>
    </lineage>
</organism>
<dbReference type="RefSeq" id="WP_150964055.1">
    <property type="nucleotide sequence ID" value="NZ_VZZJ01000009.1"/>
</dbReference>
<accession>A0A6N6MSA1</accession>
<dbReference type="EMBL" id="VZZJ01000009">
    <property type="protein sequence ID" value="KAB1073224.1"/>
    <property type="molecule type" value="Genomic_DNA"/>
</dbReference>
<comment type="caution">
    <text evidence="1">The sequence shown here is derived from an EMBL/GenBank/DDBJ whole genome shotgun (WGS) entry which is preliminary data.</text>
</comment>
<evidence type="ECO:0000313" key="2">
    <source>
        <dbReference type="Proteomes" id="UP000441523"/>
    </source>
</evidence>
<gene>
    <name evidence="1" type="ORF">F6X51_12845</name>
</gene>
<sequence length="66" mass="7246">MRGTRTEPQEGRITFKGRGLAYRHGRGLVLKVCPLCSQWNAPKAADKGLCGWCAYVPSLKDVEPAT</sequence>
<evidence type="ECO:0000313" key="1">
    <source>
        <dbReference type="EMBL" id="KAB1073224.1"/>
    </source>
</evidence>
<reference evidence="1 2" key="1">
    <citation type="submission" date="2019-09" db="EMBL/GenBank/DDBJ databases">
        <title>YIM 132548 draft genome.</title>
        <authorList>
            <person name="Jiang L."/>
        </authorList>
    </citation>
    <scope>NUCLEOTIDE SEQUENCE [LARGE SCALE GENOMIC DNA]</scope>
    <source>
        <strain evidence="1 2">YIM 132548</strain>
    </source>
</reference>
<dbReference type="Proteomes" id="UP000441523">
    <property type="component" value="Unassembled WGS sequence"/>
</dbReference>